<dbReference type="InterPro" id="IPR036964">
    <property type="entry name" value="RASGEF_cat_dom_sf"/>
</dbReference>
<dbReference type="InterPro" id="IPR023578">
    <property type="entry name" value="Ras_GEF_dom_sf"/>
</dbReference>
<dbReference type="InterPro" id="IPR001895">
    <property type="entry name" value="RASGEF_cat_dom"/>
</dbReference>
<dbReference type="EMBL" id="MCGO01000007">
    <property type="protein sequence ID" value="ORY50306.1"/>
    <property type="molecule type" value="Genomic_DNA"/>
</dbReference>
<dbReference type="CDD" id="cd06224">
    <property type="entry name" value="REM"/>
    <property type="match status" value="1"/>
</dbReference>
<evidence type="ECO:0000256" key="1">
    <source>
        <dbReference type="ARBA" id="ARBA00022658"/>
    </source>
</evidence>
<feature type="compositionally biased region" description="Basic and acidic residues" evidence="3">
    <location>
        <begin position="518"/>
        <end position="531"/>
    </location>
</feature>
<protein>
    <submittedName>
        <fullName evidence="6">Ras GEF</fullName>
    </submittedName>
</protein>
<reference evidence="6 7" key="1">
    <citation type="submission" date="2016-07" db="EMBL/GenBank/DDBJ databases">
        <title>Pervasive Adenine N6-methylation of Active Genes in Fungi.</title>
        <authorList>
            <consortium name="DOE Joint Genome Institute"/>
            <person name="Mondo S.J."/>
            <person name="Dannebaum R.O."/>
            <person name="Kuo R.C."/>
            <person name="Labutti K."/>
            <person name="Haridas S."/>
            <person name="Kuo A."/>
            <person name="Salamov A."/>
            <person name="Ahrendt S.R."/>
            <person name="Lipzen A."/>
            <person name="Sullivan W."/>
            <person name="Andreopoulos W.B."/>
            <person name="Clum A."/>
            <person name="Lindquist E."/>
            <person name="Daum C."/>
            <person name="Ramamoorthy G.K."/>
            <person name="Gryganskyi A."/>
            <person name="Culley D."/>
            <person name="Magnuson J.K."/>
            <person name="James T.Y."/>
            <person name="O'Malley M.A."/>
            <person name="Stajich J.E."/>
            <person name="Spatafora J.W."/>
            <person name="Visel A."/>
            <person name="Grigoriev I.V."/>
        </authorList>
    </citation>
    <scope>NUCLEOTIDE SEQUENCE [LARGE SCALE GENOMIC DNA]</scope>
    <source>
        <strain evidence="6 7">JEL800</strain>
    </source>
</reference>
<dbReference type="PROSITE" id="PS50212">
    <property type="entry name" value="RASGEF_NTER"/>
    <property type="match status" value="1"/>
</dbReference>
<feature type="domain" description="N-terminal Ras-GEF" evidence="5">
    <location>
        <begin position="304"/>
        <end position="450"/>
    </location>
</feature>
<accession>A0A1Y2CTT9</accession>
<dbReference type="CDD" id="cd00155">
    <property type="entry name" value="RasGEF"/>
    <property type="match status" value="1"/>
</dbReference>
<dbReference type="Gene3D" id="1.10.840.10">
    <property type="entry name" value="Ras guanine-nucleotide exchange factors catalytic domain"/>
    <property type="match status" value="1"/>
</dbReference>
<feature type="compositionally biased region" description="Low complexity" evidence="3">
    <location>
        <begin position="467"/>
        <end position="486"/>
    </location>
</feature>
<dbReference type="InterPro" id="IPR000651">
    <property type="entry name" value="Ras-like_Gua-exchang_fac_N"/>
</dbReference>
<dbReference type="PANTHER" id="PTHR23113:SF370">
    <property type="entry name" value="RAS GUANINE NUCLEOTIDE EXCHANGE FACTOR P"/>
    <property type="match status" value="1"/>
</dbReference>
<name>A0A1Y2CTT9_9FUNG</name>
<dbReference type="Pfam" id="PF00618">
    <property type="entry name" value="RasGEF_N"/>
    <property type="match status" value="1"/>
</dbReference>
<dbReference type="Proteomes" id="UP000193642">
    <property type="component" value="Unassembled WGS sequence"/>
</dbReference>
<feature type="region of interest" description="Disordered" evidence="3">
    <location>
        <begin position="150"/>
        <end position="172"/>
    </location>
</feature>
<evidence type="ECO:0000259" key="4">
    <source>
        <dbReference type="PROSITE" id="PS50009"/>
    </source>
</evidence>
<feature type="region of interest" description="Disordered" evidence="3">
    <location>
        <begin position="463"/>
        <end position="560"/>
    </location>
</feature>
<evidence type="ECO:0000313" key="6">
    <source>
        <dbReference type="EMBL" id="ORY50306.1"/>
    </source>
</evidence>
<keyword evidence="7" id="KW-1185">Reference proteome</keyword>
<keyword evidence="1 2" id="KW-0344">Guanine-nucleotide releasing factor</keyword>
<evidence type="ECO:0000259" key="5">
    <source>
        <dbReference type="PROSITE" id="PS50212"/>
    </source>
</evidence>
<dbReference type="Gene3D" id="1.20.870.10">
    <property type="entry name" value="Son of sevenless (SoS) protein Chain: S domain 1"/>
    <property type="match status" value="1"/>
</dbReference>
<dbReference type="InterPro" id="IPR008937">
    <property type="entry name" value="Ras-like_GEF"/>
</dbReference>
<dbReference type="SMART" id="SM00147">
    <property type="entry name" value="RasGEF"/>
    <property type="match status" value="1"/>
</dbReference>
<dbReference type="GO" id="GO:0005886">
    <property type="term" value="C:plasma membrane"/>
    <property type="evidence" value="ECO:0007669"/>
    <property type="project" value="TreeGrafter"/>
</dbReference>
<evidence type="ECO:0000256" key="3">
    <source>
        <dbReference type="SAM" id="MobiDB-lite"/>
    </source>
</evidence>
<dbReference type="AlphaFoldDB" id="A0A1Y2CTT9"/>
<dbReference type="SUPFAM" id="SSF48366">
    <property type="entry name" value="Ras GEF"/>
    <property type="match status" value="1"/>
</dbReference>
<dbReference type="GO" id="GO:0005085">
    <property type="term" value="F:guanyl-nucleotide exchange factor activity"/>
    <property type="evidence" value="ECO:0007669"/>
    <property type="project" value="UniProtKB-KW"/>
</dbReference>
<dbReference type="OrthoDB" id="546434at2759"/>
<dbReference type="PROSITE" id="PS50009">
    <property type="entry name" value="RASGEF_CAT"/>
    <property type="match status" value="1"/>
</dbReference>
<gene>
    <name evidence="6" type="ORF">BCR33DRAFT_713130</name>
</gene>
<organism evidence="6 7">
    <name type="scientific">Rhizoclosmatium globosum</name>
    <dbReference type="NCBI Taxonomy" id="329046"/>
    <lineage>
        <taxon>Eukaryota</taxon>
        <taxon>Fungi</taxon>
        <taxon>Fungi incertae sedis</taxon>
        <taxon>Chytridiomycota</taxon>
        <taxon>Chytridiomycota incertae sedis</taxon>
        <taxon>Chytridiomycetes</taxon>
        <taxon>Chytridiales</taxon>
        <taxon>Chytriomycetaceae</taxon>
        <taxon>Rhizoclosmatium</taxon>
    </lineage>
</organism>
<dbReference type="STRING" id="329046.A0A1Y2CTT9"/>
<feature type="compositionally biased region" description="Low complexity" evidence="3">
    <location>
        <begin position="532"/>
        <end position="542"/>
    </location>
</feature>
<comment type="caution">
    <text evidence="6">The sequence shown here is derived from an EMBL/GenBank/DDBJ whole genome shotgun (WGS) entry which is preliminary data.</text>
</comment>
<feature type="domain" description="Ras-GEF" evidence="4">
    <location>
        <begin position="587"/>
        <end position="824"/>
    </location>
</feature>
<proteinExistence type="predicted"/>
<dbReference type="Pfam" id="PF00617">
    <property type="entry name" value="RasGEF"/>
    <property type="match status" value="1"/>
</dbReference>
<sequence length="844" mass="94370">MESQLDETFGDTSFTPYKLESQTVANSDETIANAEPAETDTSKDNCIVSKQQITITITFDKIVSAGAFSSLNLEESSKSDILGAAEAHYRLHKQNSAYLKSVGQSRHRNNFTELISAKESFSSFHQLSKPSDADSLGGVPISEETIHEESIDATTSILSRPSECPTPKANSNRLSSAVESFISDSDRVSESSSCTTTSTNILSRISNISVQTTATNCPSLPGSLYNPMKVRASVMSTVSTVSTVSVVSHRTRSTQCDKSIGPFLVSLDIYQKLYEELDESLFLEMGFKCVGLDESDDDVSTFIRGNSIKSGSLNALVANLWANVENQMDQRFLTDFLFTYRYFSNSVDVARLLVLSYLEIGWWTSSTSPFLDSLFAKHSNGGNSNDWTGWLKLRILNVFKKWIDLHADDFTCNKDLMEFATQFLEKAVGKDGKRSPHGTVILNKLKEKMVEFEANKYVAIPQLPSLKPTTRPKTPTTTDSSHSSPTFLAPRRFGPKPQSEVEKSPSWSLRSKFAFKTHSRESSKAADDDNKPSQSSSFSSPFKLHSRASSVQTNDDRNSSDAGVISIADALTDRTPSQPKKRLSDLDPVSLAKQLTLLEHTYFRKIKIDEFYAQSWAKSKKPSSSSRLLTLINWFNRVAYGVATEIVKQSVLKDRVIVLKRLISIADHCVKWNNFNTAFEIVAGLNLGPVSRLAKTWKALPVKYVDMWEKLSKVVSSEGSYRTYRQLISQQQSLDTPGPVLPYLGVNLSDLTFTEDGNPTHVFDEASKEQVINFSKFRMISKLLNGIIKSQTGQFDFEHDEVANRWIRQEWEALSSKSCMKCHSYVNRELLPQHDQLTSNKKQY</sequence>
<evidence type="ECO:0000313" key="7">
    <source>
        <dbReference type="Proteomes" id="UP000193642"/>
    </source>
</evidence>
<evidence type="ECO:0000256" key="2">
    <source>
        <dbReference type="PROSITE-ProRule" id="PRU00168"/>
    </source>
</evidence>
<dbReference type="PANTHER" id="PTHR23113">
    <property type="entry name" value="GUANINE NUCLEOTIDE EXCHANGE FACTOR"/>
    <property type="match status" value="1"/>
</dbReference>
<dbReference type="GO" id="GO:0007265">
    <property type="term" value="P:Ras protein signal transduction"/>
    <property type="evidence" value="ECO:0007669"/>
    <property type="project" value="TreeGrafter"/>
</dbReference>